<evidence type="ECO:0000313" key="4">
    <source>
        <dbReference type="Proteomes" id="UP000813385"/>
    </source>
</evidence>
<dbReference type="SUPFAM" id="SSF51735">
    <property type="entry name" value="NAD(P)-binding Rossmann-fold domains"/>
    <property type="match status" value="1"/>
</dbReference>
<dbReference type="EMBL" id="JAGPXD010000001">
    <property type="protein sequence ID" value="KAH7377119.1"/>
    <property type="molecule type" value="Genomic_DNA"/>
</dbReference>
<dbReference type="InterPro" id="IPR013120">
    <property type="entry name" value="FAR_NAD-bd"/>
</dbReference>
<accession>A0A8K0XA32</accession>
<dbReference type="GO" id="GO:0035336">
    <property type="term" value="P:long-chain fatty-acyl-CoA metabolic process"/>
    <property type="evidence" value="ECO:0007669"/>
    <property type="project" value="TreeGrafter"/>
</dbReference>
<gene>
    <name evidence="3" type="ORF">B0T11DRAFT_218178</name>
</gene>
<dbReference type="CDD" id="cd05236">
    <property type="entry name" value="FAR-N_SDR_e"/>
    <property type="match status" value="1"/>
</dbReference>
<dbReference type="GO" id="GO:0005777">
    <property type="term" value="C:peroxisome"/>
    <property type="evidence" value="ECO:0007669"/>
    <property type="project" value="TreeGrafter"/>
</dbReference>
<evidence type="ECO:0000313" key="3">
    <source>
        <dbReference type="EMBL" id="KAH7377119.1"/>
    </source>
</evidence>
<proteinExistence type="inferred from homology"/>
<organism evidence="3 4">
    <name type="scientific">Plectosphaerella cucumerina</name>
    <dbReference type="NCBI Taxonomy" id="40658"/>
    <lineage>
        <taxon>Eukaryota</taxon>
        <taxon>Fungi</taxon>
        <taxon>Dikarya</taxon>
        <taxon>Ascomycota</taxon>
        <taxon>Pezizomycotina</taxon>
        <taxon>Sordariomycetes</taxon>
        <taxon>Hypocreomycetidae</taxon>
        <taxon>Glomerellales</taxon>
        <taxon>Plectosphaerellaceae</taxon>
        <taxon>Plectosphaerella</taxon>
    </lineage>
</organism>
<dbReference type="GO" id="GO:0080019">
    <property type="term" value="F:alcohol-forming very long-chain fatty acyl-CoA reductase activity"/>
    <property type="evidence" value="ECO:0007669"/>
    <property type="project" value="InterPro"/>
</dbReference>
<dbReference type="EC" id="1.2.1.84" evidence="1"/>
<keyword evidence="4" id="KW-1185">Reference proteome</keyword>
<dbReference type="AlphaFoldDB" id="A0A8K0XA32"/>
<dbReference type="GO" id="GO:0102965">
    <property type="term" value="F:alcohol-forming long-chain fatty acyl-CoA reductase activity"/>
    <property type="evidence" value="ECO:0007669"/>
    <property type="project" value="UniProtKB-EC"/>
</dbReference>
<evidence type="ECO:0000259" key="2">
    <source>
        <dbReference type="Pfam" id="PF07993"/>
    </source>
</evidence>
<dbReference type="InterPro" id="IPR026055">
    <property type="entry name" value="FAR"/>
</dbReference>
<dbReference type="Pfam" id="PF07993">
    <property type="entry name" value="NAD_binding_4"/>
    <property type="match status" value="1"/>
</dbReference>
<keyword evidence="1" id="KW-0521">NADP</keyword>
<comment type="similarity">
    <text evidence="1">Belongs to the fatty acyl-CoA reductase family.</text>
</comment>
<dbReference type="PANTHER" id="PTHR11011:SF45">
    <property type="entry name" value="FATTY ACYL-COA REDUCTASE CG8306-RELATED"/>
    <property type="match status" value="1"/>
</dbReference>
<comment type="caution">
    <text evidence="3">The sequence shown here is derived from an EMBL/GenBank/DDBJ whole genome shotgun (WGS) entry which is preliminary data.</text>
</comment>
<sequence length="424" mass="46754">MASSNNSVALVTGATGFLGKVVVEELLRQKHTLSLKSIILLVRAKNGETARQRFHNIIVPSACFSNLRPGWTDDVEVFDGDLSVPRCGLADDVYDHVANNTTHIIHVAGCVKFNSPVPEAISSNVDGVLNVLALGRSCDKLRRIVTTSTAYVSTAIGPVYAELSPLPVPPSQLYATLKAGNMNAEQAIGITGHPNVYTLSKCLAEHLVVEQRANLSVTIVRPSIISAALKYPKPGWIDSKAAFAGLVLCFGKGILRVINGRRDIKLDIVPVDEVASRLIQEVFRGDHQPTVNASEFRVTFSVATDRCSLRISEICRLLEQEFNGMPGSDARRFCFVGRGWLFKGFELLYHRGPLTLQSAYLGMRGETEKQKQVKKALKILKDMNAVFSHYTAQKYDFRPEEPSPMFEPTEYLRVVCSGVWEHLV</sequence>
<keyword evidence="1" id="KW-0560">Oxidoreductase</keyword>
<dbReference type="Proteomes" id="UP000813385">
    <property type="component" value="Unassembled WGS sequence"/>
</dbReference>
<keyword evidence="1" id="KW-0443">Lipid metabolism</keyword>
<comment type="catalytic activity">
    <reaction evidence="1">
        <text>a long-chain fatty acyl-CoA + 2 NADPH + 2 H(+) = a long-chain primary fatty alcohol + 2 NADP(+) + CoA</text>
        <dbReference type="Rhea" id="RHEA:52716"/>
        <dbReference type="ChEBI" id="CHEBI:15378"/>
        <dbReference type="ChEBI" id="CHEBI:57287"/>
        <dbReference type="ChEBI" id="CHEBI:57783"/>
        <dbReference type="ChEBI" id="CHEBI:58349"/>
        <dbReference type="ChEBI" id="CHEBI:77396"/>
        <dbReference type="ChEBI" id="CHEBI:83139"/>
        <dbReference type="EC" id="1.2.1.84"/>
    </reaction>
</comment>
<dbReference type="OrthoDB" id="4845453at2759"/>
<dbReference type="InterPro" id="IPR036291">
    <property type="entry name" value="NAD(P)-bd_dom_sf"/>
</dbReference>
<dbReference type="PANTHER" id="PTHR11011">
    <property type="entry name" value="MALE STERILITY PROTEIN 2-RELATED"/>
    <property type="match status" value="1"/>
</dbReference>
<evidence type="ECO:0000256" key="1">
    <source>
        <dbReference type="RuleBase" id="RU363097"/>
    </source>
</evidence>
<feature type="domain" description="Thioester reductase (TE)" evidence="2">
    <location>
        <begin position="11"/>
        <end position="276"/>
    </location>
</feature>
<reference evidence="3" key="1">
    <citation type="journal article" date="2021" name="Nat. Commun.">
        <title>Genetic determinants of endophytism in the Arabidopsis root mycobiome.</title>
        <authorList>
            <person name="Mesny F."/>
            <person name="Miyauchi S."/>
            <person name="Thiergart T."/>
            <person name="Pickel B."/>
            <person name="Atanasova L."/>
            <person name="Karlsson M."/>
            <person name="Huettel B."/>
            <person name="Barry K.W."/>
            <person name="Haridas S."/>
            <person name="Chen C."/>
            <person name="Bauer D."/>
            <person name="Andreopoulos W."/>
            <person name="Pangilinan J."/>
            <person name="LaButti K."/>
            <person name="Riley R."/>
            <person name="Lipzen A."/>
            <person name="Clum A."/>
            <person name="Drula E."/>
            <person name="Henrissat B."/>
            <person name="Kohler A."/>
            <person name="Grigoriev I.V."/>
            <person name="Martin F.M."/>
            <person name="Hacquard S."/>
        </authorList>
    </citation>
    <scope>NUCLEOTIDE SEQUENCE</scope>
    <source>
        <strain evidence="3">MPI-CAGE-AT-0016</strain>
    </source>
</reference>
<keyword evidence="1" id="KW-0444">Lipid biosynthesis</keyword>
<comment type="function">
    <text evidence="1">Catalyzes the reduction of fatty acyl-CoA to fatty alcohols.</text>
</comment>
<dbReference type="Gene3D" id="3.40.50.720">
    <property type="entry name" value="NAD(P)-binding Rossmann-like Domain"/>
    <property type="match status" value="1"/>
</dbReference>
<protein>
    <recommendedName>
        <fullName evidence="1">Fatty acyl-CoA reductase</fullName>
        <ecNumber evidence="1">1.2.1.84</ecNumber>
    </recommendedName>
</protein>
<name>A0A8K0XA32_9PEZI</name>